<dbReference type="AlphaFoldDB" id="A0A0V0YNP9"/>
<evidence type="ECO:0000313" key="4">
    <source>
        <dbReference type="Proteomes" id="UP000054815"/>
    </source>
</evidence>
<dbReference type="Proteomes" id="UP000054995">
    <property type="component" value="Unassembled WGS sequence"/>
</dbReference>
<protein>
    <submittedName>
        <fullName evidence="2">Uncharacterized protein</fullName>
    </submittedName>
</protein>
<proteinExistence type="predicted"/>
<dbReference type="EMBL" id="JYDT01000144">
    <property type="protein sequence ID" value="KRY83318.1"/>
    <property type="molecule type" value="Genomic_DNA"/>
</dbReference>
<gene>
    <name evidence="3" type="ORF">T4D_14569</name>
    <name evidence="2" type="ORF">T4E_8814</name>
</gene>
<keyword evidence="1" id="KW-1133">Transmembrane helix</keyword>
<keyword evidence="5" id="KW-1185">Reference proteome</keyword>
<name>A0A0V0YNP9_TRIPS</name>
<evidence type="ECO:0000313" key="5">
    <source>
        <dbReference type="Proteomes" id="UP000054995"/>
    </source>
</evidence>
<reference evidence="4 5" key="1">
    <citation type="submission" date="2015-01" db="EMBL/GenBank/DDBJ databases">
        <title>Evolution of Trichinella species and genotypes.</title>
        <authorList>
            <person name="Korhonen P.K."/>
            <person name="Edoardo P."/>
            <person name="Giuseppe L.R."/>
            <person name="Gasser R.B."/>
        </authorList>
    </citation>
    <scope>NUCLEOTIDE SEQUENCE [LARGE SCALE GENOMIC DNA]</scope>
    <source>
        <strain evidence="2">ISS141</strain>
        <strain evidence="3">ISS470</strain>
    </source>
</reference>
<keyword evidence="1" id="KW-0472">Membrane</keyword>
<organism evidence="2 4">
    <name type="scientific">Trichinella pseudospiralis</name>
    <name type="common">Parasitic roundworm</name>
    <dbReference type="NCBI Taxonomy" id="6337"/>
    <lineage>
        <taxon>Eukaryota</taxon>
        <taxon>Metazoa</taxon>
        <taxon>Ecdysozoa</taxon>
        <taxon>Nematoda</taxon>
        <taxon>Enoplea</taxon>
        <taxon>Dorylaimia</taxon>
        <taxon>Trichinellida</taxon>
        <taxon>Trichinellidae</taxon>
        <taxon>Trichinella</taxon>
    </lineage>
</organism>
<evidence type="ECO:0000256" key="1">
    <source>
        <dbReference type="SAM" id="Phobius"/>
    </source>
</evidence>
<sequence length="89" mass="10238">MDVEIEEKRKFEQRTAYSTNVLIEVAFLLVGVKILPSLQAVSVTSLPAMRIIFVGHSGRWHKKIRTVHFDVSKISYHQKRSAEKTCHTD</sequence>
<dbReference type="Proteomes" id="UP000054815">
    <property type="component" value="Unassembled WGS sequence"/>
</dbReference>
<evidence type="ECO:0000313" key="3">
    <source>
        <dbReference type="EMBL" id="KRY83318.1"/>
    </source>
</evidence>
<accession>A0A0V0YNP9</accession>
<keyword evidence="1" id="KW-0812">Transmembrane</keyword>
<comment type="caution">
    <text evidence="2">The sequence shown here is derived from an EMBL/GenBank/DDBJ whole genome shotgun (WGS) entry which is preliminary data.</text>
</comment>
<feature type="transmembrane region" description="Helical" evidence="1">
    <location>
        <begin position="21"/>
        <end position="41"/>
    </location>
</feature>
<evidence type="ECO:0000313" key="2">
    <source>
        <dbReference type="EMBL" id="KRY01922.1"/>
    </source>
</evidence>
<dbReference type="EMBL" id="JYDU01000001">
    <property type="protein sequence ID" value="KRY01922.1"/>
    <property type="molecule type" value="Genomic_DNA"/>
</dbReference>